<gene>
    <name evidence="2" type="ORF">QBC36DRAFT_76797</name>
</gene>
<dbReference type="InterPro" id="IPR052895">
    <property type="entry name" value="HetReg/Transcr_Mod"/>
</dbReference>
<protein>
    <submittedName>
        <fullName evidence="2">Heterokaryon incompatibility protein-domain-containing protein</fullName>
    </submittedName>
</protein>
<evidence type="ECO:0000259" key="1">
    <source>
        <dbReference type="Pfam" id="PF06985"/>
    </source>
</evidence>
<dbReference type="EMBL" id="MU866437">
    <property type="protein sequence ID" value="KAK4172325.1"/>
    <property type="molecule type" value="Genomic_DNA"/>
</dbReference>
<name>A0AAN6VZT9_9PEZI</name>
<organism evidence="2 3">
    <name type="scientific">Triangularia setosa</name>
    <dbReference type="NCBI Taxonomy" id="2587417"/>
    <lineage>
        <taxon>Eukaryota</taxon>
        <taxon>Fungi</taxon>
        <taxon>Dikarya</taxon>
        <taxon>Ascomycota</taxon>
        <taxon>Pezizomycotina</taxon>
        <taxon>Sordariomycetes</taxon>
        <taxon>Sordariomycetidae</taxon>
        <taxon>Sordariales</taxon>
        <taxon>Podosporaceae</taxon>
        <taxon>Triangularia</taxon>
    </lineage>
</organism>
<accession>A0AAN6VZT9</accession>
<proteinExistence type="predicted"/>
<dbReference type="PANTHER" id="PTHR24148:SF82">
    <property type="entry name" value="HETEROKARYON INCOMPATIBILITY DOMAIN-CONTAINING PROTEIN"/>
    <property type="match status" value="1"/>
</dbReference>
<dbReference type="Pfam" id="PF06985">
    <property type="entry name" value="HET"/>
    <property type="match status" value="1"/>
</dbReference>
<comment type="caution">
    <text evidence="2">The sequence shown here is derived from an EMBL/GenBank/DDBJ whole genome shotgun (WGS) entry which is preliminary data.</text>
</comment>
<evidence type="ECO:0000313" key="2">
    <source>
        <dbReference type="EMBL" id="KAK4172325.1"/>
    </source>
</evidence>
<keyword evidence="3" id="KW-1185">Reference proteome</keyword>
<dbReference type="Proteomes" id="UP001302321">
    <property type="component" value="Unassembled WGS sequence"/>
</dbReference>
<reference evidence="2" key="2">
    <citation type="submission" date="2023-05" db="EMBL/GenBank/DDBJ databases">
        <authorList>
            <consortium name="Lawrence Berkeley National Laboratory"/>
            <person name="Steindorff A."/>
            <person name="Hensen N."/>
            <person name="Bonometti L."/>
            <person name="Westerberg I."/>
            <person name="Brannstrom I.O."/>
            <person name="Guillou S."/>
            <person name="Cros-Aarteil S."/>
            <person name="Calhoun S."/>
            <person name="Haridas S."/>
            <person name="Kuo A."/>
            <person name="Mondo S."/>
            <person name="Pangilinan J."/>
            <person name="Riley R."/>
            <person name="Labutti K."/>
            <person name="Andreopoulos B."/>
            <person name="Lipzen A."/>
            <person name="Chen C."/>
            <person name="Yanf M."/>
            <person name="Daum C."/>
            <person name="Ng V."/>
            <person name="Clum A."/>
            <person name="Ohm R."/>
            <person name="Martin F."/>
            <person name="Silar P."/>
            <person name="Natvig D."/>
            <person name="Lalanne C."/>
            <person name="Gautier V."/>
            <person name="Ament-Velasquez S.L."/>
            <person name="Kruys A."/>
            <person name="Hutchinson M.I."/>
            <person name="Powell A.J."/>
            <person name="Barry K."/>
            <person name="Miller A.N."/>
            <person name="Grigoriev I.V."/>
            <person name="Debuchy R."/>
            <person name="Gladieux P."/>
            <person name="Thoren M.H."/>
            <person name="Johannesson H."/>
        </authorList>
    </citation>
    <scope>NUCLEOTIDE SEQUENCE</scope>
    <source>
        <strain evidence="2">CBS 892.96</strain>
    </source>
</reference>
<dbReference type="PANTHER" id="PTHR24148">
    <property type="entry name" value="ANKYRIN REPEAT DOMAIN-CONTAINING PROTEIN 39 HOMOLOG-RELATED"/>
    <property type="match status" value="1"/>
</dbReference>
<evidence type="ECO:0000313" key="3">
    <source>
        <dbReference type="Proteomes" id="UP001302321"/>
    </source>
</evidence>
<dbReference type="AlphaFoldDB" id="A0AAN6VZT9"/>
<feature type="domain" description="Heterokaryon incompatibility" evidence="1">
    <location>
        <begin position="53"/>
        <end position="153"/>
    </location>
</feature>
<reference evidence="2" key="1">
    <citation type="journal article" date="2023" name="Mol. Phylogenet. Evol.">
        <title>Genome-scale phylogeny and comparative genomics of the fungal order Sordariales.</title>
        <authorList>
            <person name="Hensen N."/>
            <person name="Bonometti L."/>
            <person name="Westerberg I."/>
            <person name="Brannstrom I.O."/>
            <person name="Guillou S."/>
            <person name="Cros-Aarteil S."/>
            <person name="Calhoun S."/>
            <person name="Haridas S."/>
            <person name="Kuo A."/>
            <person name="Mondo S."/>
            <person name="Pangilinan J."/>
            <person name="Riley R."/>
            <person name="LaButti K."/>
            <person name="Andreopoulos B."/>
            <person name="Lipzen A."/>
            <person name="Chen C."/>
            <person name="Yan M."/>
            <person name="Daum C."/>
            <person name="Ng V."/>
            <person name="Clum A."/>
            <person name="Steindorff A."/>
            <person name="Ohm R.A."/>
            <person name="Martin F."/>
            <person name="Silar P."/>
            <person name="Natvig D.O."/>
            <person name="Lalanne C."/>
            <person name="Gautier V."/>
            <person name="Ament-Velasquez S.L."/>
            <person name="Kruys A."/>
            <person name="Hutchinson M.I."/>
            <person name="Powell A.J."/>
            <person name="Barry K."/>
            <person name="Miller A.N."/>
            <person name="Grigoriev I.V."/>
            <person name="Debuchy R."/>
            <person name="Gladieux P."/>
            <person name="Hiltunen Thoren M."/>
            <person name="Johannesson H."/>
        </authorList>
    </citation>
    <scope>NUCLEOTIDE SEQUENCE</scope>
    <source>
        <strain evidence="2">CBS 892.96</strain>
    </source>
</reference>
<dbReference type="InterPro" id="IPR010730">
    <property type="entry name" value="HET"/>
</dbReference>
<sequence>MATYAYRPLGHRTIRILQLLSGDGNAPLEGHLTEFTLPTLPESIQDDVPALEYECLSYVWGIDKKPFAISINSAPLPITTSLNSLLKRLRNTIANPPLLWIDAICISQNELAEKDLKVALMSDIYRVARRVIVDLGEYSPDVPQALEFVTRAGVQGLEQHRFNSF</sequence>